<gene>
    <name evidence="4 5" type="ORF">zgc:193742</name>
</gene>
<keyword evidence="1" id="KW-0812">Transmembrane</keyword>
<evidence type="ECO:0000259" key="2">
    <source>
        <dbReference type="Pfam" id="PF15055"/>
    </source>
</evidence>
<feature type="transmembrane region" description="Helical" evidence="1">
    <location>
        <begin position="49"/>
        <end position="71"/>
    </location>
</feature>
<evidence type="ECO:0007829" key="6">
    <source>
        <dbReference type="PeptideAtlas" id="A0AB13A910"/>
    </source>
</evidence>
<proteinExistence type="evidence at protein level"/>
<name>A0AB13A910_DANRE</name>
<dbReference type="AlphaFoldDB" id="A0AB13A910"/>
<evidence type="ECO:0000313" key="3">
    <source>
        <dbReference type="Proteomes" id="UP000000437"/>
    </source>
</evidence>
<organism evidence="3 4">
    <name type="scientific">Danio rerio</name>
    <name type="common">Zebrafish</name>
    <name type="synonym">Brachydanio rerio</name>
    <dbReference type="NCBI Taxonomy" id="7955"/>
    <lineage>
        <taxon>Eukaryota</taxon>
        <taxon>Metazoa</taxon>
        <taxon>Chordata</taxon>
        <taxon>Craniata</taxon>
        <taxon>Vertebrata</taxon>
        <taxon>Euteleostomi</taxon>
        <taxon>Actinopterygii</taxon>
        <taxon>Neopterygii</taxon>
        <taxon>Teleostei</taxon>
        <taxon>Ostariophysi</taxon>
        <taxon>Cypriniformes</taxon>
        <taxon>Danionidae</taxon>
        <taxon>Danioninae</taxon>
        <taxon>Danio</taxon>
    </lineage>
</organism>
<keyword evidence="6" id="KW-1267">Proteomics identification</keyword>
<dbReference type="InterPro" id="IPR028036">
    <property type="entry name" value="DMAC1-like_dom"/>
</dbReference>
<keyword evidence="1" id="KW-0472">Membrane</keyword>
<dbReference type="KEGG" id="dre:558782"/>
<accession>A0AB13A910</accession>
<reference evidence="4" key="2">
    <citation type="journal article" date="2011" name="Brief. Bioinform.">
        <title>Phylogenetic-based propagation of functional annotations within the Gene Ontology consortium.</title>
        <authorList>
            <person name="Gaudet P."/>
            <person name="Livstone M.S."/>
            <person name="Lewis S.E."/>
            <person name="Thomas P.D."/>
        </authorList>
    </citation>
    <scope>NUCLEOTIDE SEQUENCE</scope>
    <source>
        <strain evidence="4">Tuebingen</strain>
    </source>
</reference>
<dbReference type="AGR" id="ZFIN:ZDB-GENE-081022-37"/>
<dbReference type="ZFIN" id="ZDB-GENE-081022-37">
    <property type="gene designation" value="zgc:193742"/>
</dbReference>
<evidence type="ECO:0000256" key="1">
    <source>
        <dbReference type="SAM" id="Phobius"/>
    </source>
</evidence>
<keyword evidence="1" id="KW-1133">Transmembrane helix</keyword>
<reference evidence="4" key="1">
    <citation type="journal article" date="2002" name="Proc. Natl. Acad. Sci. U.S.A.">
        <title>Generation and initial analysis of more than 15,000 full-length human and mouse cDNA sequences.</title>
        <authorList>
            <consortium name="Mammalian Gene Collection Program Team"/>
            <person name="Strausberg R.L."/>
            <person name="Feingold E.A."/>
            <person name="Grouse L.H."/>
            <person name="Derge J.G."/>
            <person name="Klausner R.D."/>
            <person name="Collins F.S."/>
            <person name="Wagner L."/>
            <person name="Shenmen C.M."/>
            <person name="Schuler G.D."/>
            <person name="Altschul S.F."/>
            <person name="Zeeberg B."/>
            <person name="Buetow K.H."/>
            <person name="Schaefer C.F."/>
            <person name="Bhat N.K."/>
            <person name="Hopkins R.F."/>
            <person name="Jordan H."/>
            <person name="Moore T."/>
            <person name="Max S.I."/>
            <person name="Wang J."/>
            <person name="Hsieh F."/>
            <person name="Diatchenko L."/>
            <person name="Marusina K."/>
            <person name="Farmer A.A."/>
            <person name="Rubin G.M."/>
            <person name="Hong L."/>
            <person name="Stapleton M."/>
            <person name="Soares M.B."/>
            <person name="Bonaldo M.F."/>
            <person name="Casavant T.L."/>
            <person name="Scheetz T.E."/>
            <person name="Brownstein M.J."/>
            <person name="Usdin T.B."/>
            <person name="Toshiyuki S."/>
            <person name="Carninci P."/>
            <person name="Prange C."/>
            <person name="Raha S.S."/>
            <person name="Loquellano N.A."/>
            <person name="Peters G.J."/>
            <person name="Abramson R.D."/>
            <person name="Mullahy S.J."/>
            <person name="Bosak S.A."/>
            <person name="McEwan P.J."/>
            <person name="McKernan K.J."/>
            <person name="Malek J.A."/>
            <person name="Gunaratne P.H."/>
            <person name="Richards S."/>
            <person name="Worley K.C."/>
            <person name="Hale S."/>
            <person name="Garcia A.M."/>
            <person name="Gay L.J."/>
            <person name="Hulyk S.W."/>
            <person name="Villalon D.K."/>
            <person name="Muzny D.M."/>
            <person name="Sodergren E.J."/>
            <person name="Lu X."/>
            <person name="Gibbs R.A."/>
            <person name="Fahey J."/>
            <person name="Helton E."/>
            <person name="Ketteman M."/>
            <person name="Madan A."/>
            <person name="Rodrigues S."/>
            <person name="Sanchez A."/>
            <person name="Whiting M."/>
            <person name="Madan A."/>
            <person name="Young A.C."/>
            <person name="Shevchenko Y."/>
            <person name="Bouffard G.G."/>
            <person name="Blakesley R.W."/>
            <person name="Touchman J.W."/>
            <person name="Green E.D."/>
            <person name="Dickson M.C."/>
            <person name="Rodriguez A.C."/>
            <person name="Grimwood J."/>
            <person name="Schmutz J."/>
            <person name="Myers R.M."/>
            <person name="Butterfield Y.S."/>
            <person name="Krzywinski M.I."/>
            <person name="Skalska U."/>
            <person name="Smailus D.E."/>
            <person name="Schnerch A."/>
            <person name="Schein J.E."/>
            <person name="Jones S.J."/>
            <person name="Marra M.A."/>
        </authorList>
    </citation>
    <scope>NUCLEOTIDE SEQUENCE</scope>
    <source>
        <strain evidence="4">Tuebingen</strain>
    </source>
</reference>
<reference evidence="4" key="3">
    <citation type="submission" date="2025-08" db="UniProtKB">
        <authorList>
            <consortium name="RefSeq"/>
        </authorList>
    </citation>
    <scope>IDENTIFICATION</scope>
    <source>
        <strain evidence="4">Tuebingen</strain>
    </source>
</reference>
<dbReference type="Proteomes" id="UP000000437">
    <property type="component" value="Chromosome 10"/>
</dbReference>
<dbReference type="Pfam" id="PF15055">
    <property type="entry name" value="DMAC1_Dmo2"/>
    <property type="match status" value="1"/>
</dbReference>
<sequence length="82" mass="8869">MSNPPPLLEHTLEAFFNCWRCRVVACGGLIASGLFVFGAARRRNLGRPFNLFTAVQMASATGLITSGLLVIDERVGMKDTGK</sequence>
<evidence type="ECO:0000313" key="5">
    <source>
        <dbReference type="ZFIN" id="ZDB-GENE-081022-37"/>
    </source>
</evidence>
<keyword evidence="3" id="KW-1185">Reference proteome</keyword>
<evidence type="ECO:0000313" key="4">
    <source>
        <dbReference type="RefSeq" id="NP_001373651.1"/>
    </source>
</evidence>
<dbReference type="RefSeq" id="NP_001373651.1">
    <property type="nucleotide sequence ID" value="NM_001386722.1"/>
</dbReference>
<protein>
    <submittedName>
        <fullName evidence="4">Uncharacterized protein LOC558782</fullName>
    </submittedName>
</protein>
<feature type="domain" description="Distal membrane-arm assembly complex protein 1-like" evidence="2">
    <location>
        <begin position="17"/>
        <end position="61"/>
    </location>
</feature>
<feature type="transmembrane region" description="Helical" evidence="1">
    <location>
        <begin position="14"/>
        <end position="37"/>
    </location>
</feature>